<dbReference type="GO" id="GO:0008270">
    <property type="term" value="F:zinc ion binding"/>
    <property type="evidence" value="ECO:0007669"/>
    <property type="project" value="InterPro"/>
</dbReference>
<evidence type="ECO:0000313" key="5">
    <source>
        <dbReference type="Proteomes" id="UP000254794"/>
    </source>
</evidence>
<dbReference type="EC" id="4.2.1.1" evidence="4"/>
<sequence length="237" mass="25662">MRIKNGFKVSAVSAFISLLSLSTIAQSSLHTDVMTAERQGAKTPDAVLQRLKEGNDRFVSRKLKNRDLLAQANATSVAQYPVAIVLNCMDARTPPEIVFDQGIGDIFAIRIGGNIQNSDILGSMEFGTQLMGAKLIAVIGHASCGAIRGACQEVQLGHLTALLNKIHPAVIQASRNNKTKDCSNSHFVDQIAEYNVRLVMNQIQTQSPLLSKLIKEGKIKVVGGMQDITTGKVNFFN</sequence>
<organism evidence="4 5">
    <name type="scientific">Legionella busanensis</name>
    <dbReference type="NCBI Taxonomy" id="190655"/>
    <lineage>
        <taxon>Bacteria</taxon>
        <taxon>Pseudomonadati</taxon>
        <taxon>Pseudomonadota</taxon>
        <taxon>Gammaproteobacteria</taxon>
        <taxon>Legionellales</taxon>
        <taxon>Legionellaceae</taxon>
        <taxon>Legionella</taxon>
    </lineage>
</organism>
<evidence type="ECO:0000256" key="3">
    <source>
        <dbReference type="SAM" id="SignalP"/>
    </source>
</evidence>
<feature type="binding site" evidence="2">
    <location>
        <position position="88"/>
    </location>
    <ligand>
        <name>Zn(2+)</name>
        <dbReference type="ChEBI" id="CHEBI:29105"/>
    </ligand>
</feature>
<gene>
    <name evidence="4" type="primary">cynT_2</name>
    <name evidence="4" type="ORF">NCTC13316_03239</name>
</gene>
<dbReference type="AlphaFoldDB" id="A0A378KAL1"/>
<dbReference type="SUPFAM" id="SSF53056">
    <property type="entry name" value="beta-carbonic anhydrase, cab"/>
    <property type="match status" value="1"/>
</dbReference>
<protein>
    <submittedName>
        <fullName evidence="4">Carbonic anhydrase</fullName>
        <ecNumber evidence="4">4.2.1.1</ecNumber>
    </submittedName>
</protein>
<evidence type="ECO:0000313" key="4">
    <source>
        <dbReference type="EMBL" id="STX81370.1"/>
    </source>
</evidence>
<evidence type="ECO:0000256" key="2">
    <source>
        <dbReference type="PIRSR" id="PIRSR601765-1"/>
    </source>
</evidence>
<evidence type="ECO:0000256" key="1">
    <source>
        <dbReference type="ARBA" id="ARBA00006217"/>
    </source>
</evidence>
<dbReference type="NCBIfam" id="NF011765">
    <property type="entry name" value="PRK15219.1"/>
    <property type="match status" value="1"/>
</dbReference>
<dbReference type="RefSeq" id="WP_115332760.1">
    <property type="nucleotide sequence ID" value="NZ_CAAAHP010000010.1"/>
</dbReference>
<dbReference type="GO" id="GO:0004089">
    <property type="term" value="F:carbonate dehydratase activity"/>
    <property type="evidence" value="ECO:0007669"/>
    <property type="project" value="UniProtKB-EC"/>
</dbReference>
<feature type="binding site" evidence="2">
    <location>
        <position position="144"/>
    </location>
    <ligand>
        <name>Zn(2+)</name>
        <dbReference type="ChEBI" id="CHEBI:29105"/>
    </ligand>
</feature>
<dbReference type="Gene3D" id="3.40.1050.10">
    <property type="entry name" value="Carbonic anhydrase"/>
    <property type="match status" value="1"/>
</dbReference>
<comment type="cofactor">
    <cofactor evidence="2">
        <name>Zn(2+)</name>
        <dbReference type="ChEBI" id="CHEBI:29105"/>
    </cofactor>
    <text evidence="2">Binds 1 zinc ion per subunit.</text>
</comment>
<dbReference type="PANTHER" id="PTHR11002:SF79">
    <property type="entry name" value="CARBONIC ANHYDRASE 2"/>
    <property type="match status" value="1"/>
</dbReference>
<comment type="similarity">
    <text evidence="1">Belongs to the beta-class carbonic anhydrase family.</text>
</comment>
<keyword evidence="2" id="KW-0479">Metal-binding</keyword>
<feature type="chain" id="PRO_5016837257" evidence="3">
    <location>
        <begin position="26"/>
        <end position="237"/>
    </location>
</feature>
<dbReference type="InterPro" id="IPR036874">
    <property type="entry name" value="Carbonic_anhydrase_sf"/>
</dbReference>
<proteinExistence type="inferred from homology"/>
<dbReference type="Proteomes" id="UP000254794">
    <property type="component" value="Unassembled WGS sequence"/>
</dbReference>
<reference evidence="4 5" key="1">
    <citation type="submission" date="2018-06" db="EMBL/GenBank/DDBJ databases">
        <authorList>
            <consortium name="Pathogen Informatics"/>
            <person name="Doyle S."/>
        </authorList>
    </citation>
    <scope>NUCLEOTIDE SEQUENCE [LARGE SCALE GENOMIC DNA]</scope>
    <source>
        <strain evidence="4 5">NCTC13316</strain>
    </source>
</reference>
<dbReference type="CDD" id="cd03378">
    <property type="entry name" value="beta_CA_cladeC"/>
    <property type="match status" value="1"/>
</dbReference>
<name>A0A378KAL1_9GAMM</name>
<feature type="binding site" evidence="2">
    <location>
        <position position="90"/>
    </location>
    <ligand>
        <name>Zn(2+)</name>
        <dbReference type="ChEBI" id="CHEBI:29105"/>
    </ligand>
</feature>
<accession>A0A378KAL1</accession>
<dbReference type="SMART" id="SM00947">
    <property type="entry name" value="Pro_CA"/>
    <property type="match status" value="1"/>
</dbReference>
<keyword evidence="2" id="KW-0862">Zinc</keyword>
<dbReference type="OrthoDB" id="9769739at2"/>
<feature type="binding site" evidence="2">
    <location>
        <position position="141"/>
    </location>
    <ligand>
        <name>Zn(2+)</name>
        <dbReference type="ChEBI" id="CHEBI:29105"/>
    </ligand>
</feature>
<dbReference type="EMBL" id="UGOD01000003">
    <property type="protein sequence ID" value="STX81370.1"/>
    <property type="molecule type" value="Genomic_DNA"/>
</dbReference>
<feature type="signal peptide" evidence="3">
    <location>
        <begin position="1"/>
        <end position="25"/>
    </location>
</feature>
<keyword evidence="5" id="KW-1185">Reference proteome</keyword>
<dbReference type="Pfam" id="PF00484">
    <property type="entry name" value="Pro_CA"/>
    <property type="match status" value="1"/>
</dbReference>
<keyword evidence="3" id="KW-0732">Signal</keyword>
<dbReference type="PANTHER" id="PTHR11002">
    <property type="entry name" value="CARBONIC ANHYDRASE"/>
    <property type="match status" value="1"/>
</dbReference>
<keyword evidence="4" id="KW-0456">Lyase</keyword>
<dbReference type="InterPro" id="IPR001765">
    <property type="entry name" value="Carbonic_anhydrase"/>
</dbReference>